<evidence type="ECO:0000256" key="8">
    <source>
        <dbReference type="PIRSR" id="PIRSR630616-3"/>
    </source>
</evidence>
<dbReference type="Gene3D" id="1.10.510.10">
    <property type="entry name" value="Transferase(Phosphotransferase) domain 1"/>
    <property type="match status" value="1"/>
</dbReference>
<feature type="domain" description="Protein kinase" evidence="9">
    <location>
        <begin position="1"/>
        <end position="143"/>
    </location>
</feature>
<dbReference type="PROSITE" id="PS00108">
    <property type="entry name" value="PROTEIN_KINASE_ST"/>
    <property type="match status" value="1"/>
</dbReference>
<dbReference type="GO" id="GO:0004674">
    <property type="term" value="F:protein serine/threonine kinase activity"/>
    <property type="evidence" value="ECO:0007669"/>
    <property type="project" value="UniProtKB-KW"/>
</dbReference>
<comment type="caution">
    <text evidence="10">The sequence shown here is derived from an EMBL/GenBank/DDBJ whole genome shotgun (WGS) entry which is preliminary data.</text>
</comment>
<dbReference type="InterPro" id="IPR000719">
    <property type="entry name" value="Prot_kinase_dom"/>
</dbReference>
<proteinExistence type="predicted"/>
<keyword evidence="3 7" id="KW-0547">Nucleotide-binding</keyword>
<dbReference type="InterPro" id="IPR008271">
    <property type="entry name" value="Ser/Thr_kinase_AS"/>
</dbReference>
<dbReference type="EMBL" id="BKCJ010221603">
    <property type="protein sequence ID" value="GEY91093.1"/>
    <property type="molecule type" value="Genomic_DNA"/>
</dbReference>
<dbReference type="SMART" id="SM00220">
    <property type="entry name" value="S_TKc"/>
    <property type="match status" value="1"/>
</dbReference>
<reference evidence="10" key="1">
    <citation type="journal article" date="2019" name="Sci. Rep.">
        <title>Draft genome of Tanacetum cinerariifolium, the natural source of mosquito coil.</title>
        <authorList>
            <person name="Yamashiro T."/>
            <person name="Shiraishi A."/>
            <person name="Satake H."/>
            <person name="Nakayama K."/>
        </authorList>
    </citation>
    <scope>NUCLEOTIDE SEQUENCE</scope>
</reference>
<evidence type="ECO:0000256" key="7">
    <source>
        <dbReference type="PIRSR" id="PIRSR630616-2"/>
    </source>
</evidence>
<dbReference type="InterPro" id="IPR030616">
    <property type="entry name" value="Aur-like"/>
</dbReference>
<dbReference type="InterPro" id="IPR011009">
    <property type="entry name" value="Kinase-like_dom_sf"/>
</dbReference>
<keyword evidence="4 10" id="KW-0418">Kinase</keyword>
<dbReference type="Pfam" id="PF00069">
    <property type="entry name" value="Pkinase"/>
    <property type="match status" value="1"/>
</dbReference>
<dbReference type="PROSITE" id="PS50011">
    <property type="entry name" value="PROTEIN_KINASE_DOM"/>
    <property type="match status" value="1"/>
</dbReference>
<feature type="binding site" evidence="7">
    <location>
        <position position="93"/>
    </location>
    <ligand>
        <name>ATP</name>
        <dbReference type="ChEBI" id="CHEBI:30616"/>
    </ligand>
</feature>
<keyword evidence="2" id="KW-0808">Transferase</keyword>
<evidence type="ECO:0000256" key="5">
    <source>
        <dbReference type="ARBA" id="ARBA00022840"/>
    </source>
</evidence>
<protein>
    <submittedName>
        <fullName evidence="10">Serine/threonine-protein kinase Aurora-3</fullName>
    </submittedName>
</protein>
<evidence type="ECO:0000256" key="4">
    <source>
        <dbReference type="ARBA" id="ARBA00022777"/>
    </source>
</evidence>
<evidence type="ECO:0000256" key="2">
    <source>
        <dbReference type="ARBA" id="ARBA00022679"/>
    </source>
</evidence>
<keyword evidence="5 7" id="KW-0067">ATP-binding</keyword>
<feature type="active site" description="Proton acceptor" evidence="6">
    <location>
        <position position="75"/>
    </location>
</feature>
<keyword evidence="1" id="KW-0723">Serine/threonine-protein kinase</keyword>
<sequence length="143" mass="16499">MAIQTSLLHPHVLRLYGWFHNAERIFLILKYAHGGELYGELQRSRHFSEQKAATYIASLTYALAYCHEKHVIHRDIKPENLLLDHEGRLKIADFGWSVQSTNKRRTMCLCQSRNITLCLCSIFSGYITVTSQIIQHTVSLPKS</sequence>
<dbReference type="AlphaFoldDB" id="A0A699HZU8"/>
<evidence type="ECO:0000313" key="10">
    <source>
        <dbReference type="EMBL" id="GEY91093.1"/>
    </source>
</evidence>
<name>A0A699HZU8_TANCI</name>
<evidence type="ECO:0000259" key="9">
    <source>
        <dbReference type="PROSITE" id="PS50011"/>
    </source>
</evidence>
<accession>A0A699HZU8</accession>
<evidence type="ECO:0000256" key="3">
    <source>
        <dbReference type="ARBA" id="ARBA00022741"/>
    </source>
</evidence>
<dbReference type="PANTHER" id="PTHR24350">
    <property type="entry name" value="SERINE/THREONINE-PROTEIN KINASE IAL-RELATED"/>
    <property type="match status" value="1"/>
</dbReference>
<organism evidence="10">
    <name type="scientific">Tanacetum cinerariifolium</name>
    <name type="common">Dalmatian daisy</name>
    <name type="synonym">Chrysanthemum cinerariifolium</name>
    <dbReference type="NCBI Taxonomy" id="118510"/>
    <lineage>
        <taxon>Eukaryota</taxon>
        <taxon>Viridiplantae</taxon>
        <taxon>Streptophyta</taxon>
        <taxon>Embryophyta</taxon>
        <taxon>Tracheophyta</taxon>
        <taxon>Spermatophyta</taxon>
        <taxon>Magnoliopsida</taxon>
        <taxon>eudicotyledons</taxon>
        <taxon>Gunneridae</taxon>
        <taxon>Pentapetalae</taxon>
        <taxon>asterids</taxon>
        <taxon>campanulids</taxon>
        <taxon>Asterales</taxon>
        <taxon>Asteraceae</taxon>
        <taxon>Asteroideae</taxon>
        <taxon>Anthemideae</taxon>
        <taxon>Anthemidinae</taxon>
        <taxon>Tanacetum</taxon>
    </lineage>
</organism>
<gene>
    <name evidence="10" type="ORF">Tci_463067</name>
</gene>
<dbReference type="SUPFAM" id="SSF56112">
    <property type="entry name" value="Protein kinase-like (PK-like)"/>
    <property type="match status" value="1"/>
</dbReference>
<dbReference type="GO" id="GO:0005524">
    <property type="term" value="F:ATP binding"/>
    <property type="evidence" value="ECO:0007669"/>
    <property type="project" value="UniProtKB-KW"/>
</dbReference>
<feature type="binding site" evidence="7">
    <location>
        <begin position="79"/>
        <end position="80"/>
    </location>
    <ligand>
        <name>ATP</name>
        <dbReference type="ChEBI" id="CHEBI:30616"/>
    </ligand>
</feature>
<feature type="cross-link" description="Glycyl lysine isopeptide (Lys-Gly) (interchain with G-Cter in SUMO2)" evidence="8">
    <location>
        <position position="77"/>
    </location>
</feature>
<evidence type="ECO:0000256" key="6">
    <source>
        <dbReference type="PIRSR" id="PIRSR630616-1"/>
    </source>
</evidence>
<evidence type="ECO:0000256" key="1">
    <source>
        <dbReference type="ARBA" id="ARBA00022527"/>
    </source>
</evidence>